<feature type="domain" description="Cupin type-2" evidence="1">
    <location>
        <begin position="40"/>
        <end position="99"/>
    </location>
</feature>
<organism evidence="2 3">
    <name type="scientific">Pseudorhizobium flavum</name>
    <dbReference type="NCBI Taxonomy" id="1335061"/>
    <lineage>
        <taxon>Bacteria</taxon>
        <taxon>Pseudomonadati</taxon>
        <taxon>Pseudomonadota</taxon>
        <taxon>Alphaproteobacteria</taxon>
        <taxon>Hyphomicrobiales</taxon>
        <taxon>Rhizobiaceae</taxon>
        <taxon>Rhizobium/Agrobacterium group</taxon>
        <taxon>Pseudorhizobium</taxon>
    </lineage>
</organism>
<sequence>MALAHAKPGEVIGLRDEQVGATRTAALVKTSSFEAVRLGVQAGREIPWHHVPKELTLFCISGDVVLRLETREIQLRAGDWVFLEGGARHALSAHVDSTLLLTIML</sequence>
<dbReference type="InterPro" id="IPR014710">
    <property type="entry name" value="RmlC-like_jellyroll"/>
</dbReference>
<dbReference type="SUPFAM" id="SSF51182">
    <property type="entry name" value="RmlC-like cupins"/>
    <property type="match status" value="1"/>
</dbReference>
<evidence type="ECO:0000259" key="1">
    <source>
        <dbReference type="Pfam" id="PF07883"/>
    </source>
</evidence>
<dbReference type="Gene3D" id="2.60.120.10">
    <property type="entry name" value="Jelly Rolls"/>
    <property type="match status" value="1"/>
</dbReference>
<dbReference type="PANTHER" id="PTHR37694">
    <property type="entry name" value="SLR8022 PROTEIN"/>
    <property type="match status" value="1"/>
</dbReference>
<keyword evidence="3" id="KW-1185">Reference proteome</keyword>
<evidence type="ECO:0000313" key="2">
    <source>
        <dbReference type="EMBL" id="MBB6181567.1"/>
    </source>
</evidence>
<accession>A0A7W9Z0B3</accession>
<reference evidence="2 3" key="1">
    <citation type="submission" date="2020-08" db="EMBL/GenBank/DDBJ databases">
        <title>Genomic Encyclopedia of Type Strains, Phase IV (KMG-IV): sequencing the most valuable type-strain genomes for metagenomic binning, comparative biology and taxonomic classification.</title>
        <authorList>
            <person name="Goeker M."/>
        </authorList>
    </citation>
    <scope>NUCLEOTIDE SEQUENCE [LARGE SCALE GENOMIC DNA]</scope>
    <source>
        <strain evidence="2 3">DSM 102134</strain>
    </source>
</reference>
<gene>
    <name evidence="2" type="ORF">HNQ75_003555</name>
</gene>
<dbReference type="Pfam" id="PF07883">
    <property type="entry name" value="Cupin_2"/>
    <property type="match status" value="1"/>
</dbReference>
<proteinExistence type="predicted"/>
<comment type="caution">
    <text evidence="2">The sequence shown here is derived from an EMBL/GenBank/DDBJ whole genome shotgun (WGS) entry which is preliminary data.</text>
</comment>
<dbReference type="InterPro" id="IPR013096">
    <property type="entry name" value="Cupin_2"/>
</dbReference>
<keyword evidence="2" id="KW-0560">Oxidoreductase</keyword>
<dbReference type="RefSeq" id="WP_077548883.1">
    <property type="nucleotide sequence ID" value="NZ_JACHEJ010000011.1"/>
</dbReference>
<name>A0A7W9Z0B3_9HYPH</name>
<evidence type="ECO:0000313" key="3">
    <source>
        <dbReference type="Proteomes" id="UP000535501"/>
    </source>
</evidence>
<dbReference type="InterPro" id="IPR011051">
    <property type="entry name" value="RmlC_Cupin_sf"/>
</dbReference>
<dbReference type="AlphaFoldDB" id="A0A7W9Z0B3"/>
<dbReference type="PANTHER" id="PTHR37694:SF1">
    <property type="entry name" value="SLR8022 PROTEIN"/>
    <property type="match status" value="1"/>
</dbReference>
<dbReference type="EMBL" id="JACHEJ010000011">
    <property type="protein sequence ID" value="MBB6181567.1"/>
    <property type="molecule type" value="Genomic_DNA"/>
</dbReference>
<dbReference type="Proteomes" id="UP000535501">
    <property type="component" value="Unassembled WGS sequence"/>
</dbReference>
<keyword evidence="2" id="KW-0223">Dioxygenase</keyword>
<protein>
    <submittedName>
        <fullName evidence="2">Quercetin dioxygenase-like cupin family protein</fullName>
    </submittedName>
</protein>
<dbReference type="GO" id="GO:0051213">
    <property type="term" value="F:dioxygenase activity"/>
    <property type="evidence" value="ECO:0007669"/>
    <property type="project" value="UniProtKB-KW"/>
</dbReference>